<reference evidence="1 2" key="1">
    <citation type="submission" date="2019-08" db="EMBL/GenBank/DDBJ databases">
        <title>Draft genome sequences of two oriental melons (Cucumis melo L. var makuwa).</title>
        <authorList>
            <person name="Kwon S.-Y."/>
        </authorList>
    </citation>
    <scope>NUCLEOTIDE SEQUENCE [LARGE SCALE GENOMIC DNA]</scope>
    <source>
        <strain evidence="2">cv. SW 3</strain>
        <tissue evidence="1">Leaf</tissue>
    </source>
</reference>
<organism evidence="1 2">
    <name type="scientific">Cucumis melo var. makuwa</name>
    <name type="common">Oriental melon</name>
    <dbReference type="NCBI Taxonomy" id="1194695"/>
    <lineage>
        <taxon>Eukaryota</taxon>
        <taxon>Viridiplantae</taxon>
        <taxon>Streptophyta</taxon>
        <taxon>Embryophyta</taxon>
        <taxon>Tracheophyta</taxon>
        <taxon>Spermatophyta</taxon>
        <taxon>Magnoliopsida</taxon>
        <taxon>eudicotyledons</taxon>
        <taxon>Gunneridae</taxon>
        <taxon>Pentapetalae</taxon>
        <taxon>rosids</taxon>
        <taxon>fabids</taxon>
        <taxon>Cucurbitales</taxon>
        <taxon>Cucurbitaceae</taxon>
        <taxon>Benincaseae</taxon>
        <taxon>Cucumis</taxon>
    </lineage>
</organism>
<name>A0A5A7TUI9_CUCMM</name>
<comment type="caution">
    <text evidence="1">The sequence shown here is derived from an EMBL/GenBank/DDBJ whole genome shotgun (WGS) entry which is preliminary data.</text>
</comment>
<gene>
    <name evidence="1" type="ORF">E6C27_scaffold216G00250</name>
</gene>
<evidence type="ECO:0000313" key="2">
    <source>
        <dbReference type="Proteomes" id="UP000321393"/>
    </source>
</evidence>
<sequence>MGMNNCYIKSEQAMTNDSDEPRTMTSFSSDFDKTNAMFLLFDNDQNNTTGGLSSMGDNLGREYIEVVKDDLQHELIKQRGEPVDRVQLFKQTHIRVGTFVPQAVEDMHNQMLELQSKPILESSQPLSRDEICETIFGRRSGYLEGLGWGPKPKSHKMTNIGSSLTLCLQSTVELQLWAKLDEAK</sequence>
<accession>A0A5A7TUI9</accession>
<proteinExistence type="predicted"/>
<evidence type="ECO:0000313" key="1">
    <source>
        <dbReference type="EMBL" id="KAA0046744.1"/>
    </source>
</evidence>
<dbReference type="AlphaFoldDB" id="A0A5A7TUI9"/>
<protein>
    <submittedName>
        <fullName evidence="1">CACTA en-spm transposon protein</fullName>
    </submittedName>
</protein>
<dbReference type="Proteomes" id="UP000321393">
    <property type="component" value="Unassembled WGS sequence"/>
</dbReference>
<dbReference type="OrthoDB" id="1430750at2759"/>
<dbReference type="EMBL" id="SSTE01013607">
    <property type="protein sequence ID" value="KAA0046744.1"/>
    <property type="molecule type" value="Genomic_DNA"/>
</dbReference>